<evidence type="ECO:0000313" key="2">
    <source>
        <dbReference type="EMBL" id="AKU93898.1"/>
    </source>
</evidence>
<evidence type="ECO:0000313" key="3">
    <source>
        <dbReference type="Proteomes" id="UP000064967"/>
    </source>
</evidence>
<dbReference type="GO" id="GO:0003677">
    <property type="term" value="F:DNA binding"/>
    <property type="evidence" value="ECO:0007669"/>
    <property type="project" value="InterPro"/>
</dbReference>
<accession>A0A0K1PK29</accession>
<name>A0A0K1PK29_9BACT</name>
<protein>
    <recommendedName>
        <fullName evidence="1">HTH cro/C1-type domain-containing protein</fullName>
    </recommendedName>
</protein>
<dbReference type="PANTHER" id="PTHR35010:SF4">
    <property type="entry name" value="BLL5781 PROTEIN"/>
    <property type="match status" value="1"/>
</dbReference>
<organism evidence="2 3">
    <name type="scientific">Labilithrix luteola</name>
    <dbReference type="NCBI Taxonomy" id="1391654"/>
    <lineage>
        <taxon>Bacteria</taxon>
        <taxon>Pseudomonadati</taxon>
        <taxon>Myxococcota</taxon>
        <taxon>Polyangia</taxon>
        <taxon>Polyangiales</taxon>
        <taxon>Labilitrichaceae</taxon>
        <taxon>Labilithrix</taxon>
    </lineage>
</organism>
<dbReference type="SUPFAM" id="SSF47413">
    <property type="entry name" value="lambda repressor-like DNA-binding domains"/>
    <property type="match status" value="1"/>
</dbReference>
<dbReference type="KEGG" id="llu:AKJ09_00562"/>
<dbReference type="InterPro" id="IPR010982">
    <property type="entry name" value="Lambda_DNA-bd_dom_sf"/>
</dbReference>
<dbReference type="AlphaFoldDB" id="A0A0K1PK29"/>
<reference evidence="2 3" key="1">
    <citation type="submission" date="2015-08" db="EMBL/GenBank/DDBJ databases">
        <authorList>
            <person name="Babu N.S."/>
            <person name="Beckwith C.J."/>
            <person name="Beseler K.G."/>
            <person name="Brison A."/>
            <person name="Carone J.V."/>
            <person name="Caskin T.P."/>
            <person name="Diamond M."/>
            <person name="Durham M.E."/>
            <person name="Foxe J.M."/>
            <person name="Go M."/>
            <person name="Henderson B.A."/>
            <person name="Jones I.B."/>
            <person name="McGettigan J.A."/>
            <person name="Micheletti S.J."/>
            <person name="Nasrallah M.E."/>
            <person name="Ortiz D."/>
            <person name="Piller C.R."/>
            <person name="Privatt S.R."/>
            <person name="Schneider S.L."/>
            <person name="Sharp S."/>
            <person name="Smith T.C."/>
            <person name="Stanton J.D."/>
            <person name="Ullery H.E."/>
            <person name="Wilson R.J."/>
            <person name="Serrano M.G."/>
            <person name="Buck G."/>
            <person name="Lee V."/>
            <person name="Wang Y."/>
            <person name="Carvalho R."/>
            <person name="Voegtly L."/>
            <person name="Shi R."/>
            <person name="Duckworth R."/>
            <person name="Johnson A."/>
            <person name="Loviza R."/>
            <person name="Walstead R."/>
            <person name="Shah Z."/>
            <person name="Kiflezghi M."/>
            <person name="Wade K."/>
            <person name="Ball S.L."/>
            <person name="Bradley K.W."/>
            <person name="Asai D.J."/>
            <person name="Bowman C.A."/>
            <person name="Russell D.A."/>
            <person name="Pope W.H."/>
            <person name="Jacobs-Sera D."/>
            <person name="Hendrix R.W."/>
            <person name="Hatfull G.F."/>
        </authorList>
    </citation>
    <scope>NUCLEOTIDE SEQUENCE [LARGE SCALE GENOMIC DNA]</scope>
    <source>
        <strain evidence="2 3">DSM 27648</strain>
    </source>
</reference>
<dbReference type="EMBL" id="CP012333">
    <property type="protein sequence ID" value="AKU93898.1"/>
    <property type="molecule type" value="Genomic_DNA"/>
</dbReference>
<keyword evidence="3" id="KW-1185">Reference proteome</keyword>
<dbReference type="STRING" id="1391654.AKJ09_00562"/>
<dbReference type="Proteomes" id="UP000064967">
    <property type="component" value="Chromosome"/>
</dbReference>
<dbReference type="Pfam" id="PF01381">
    <property type="entry name" value="HTH_3"/>
    <property type="match status" value="1"/>
</dbReference>
<evidence type="ECO:0000259" key="1">
    <source>
        <dbReference type="PROSITE" id="PS50943"/>
    </source>
</evidence>
<dbReference type="PANTHER" id="PTHR35010">
    <property type="entry name" value="BLL4672 PROTEIN-RELATED"/>
    <property type="match status" value="1"/>
</dbReference>
<dbReference type="InterPro" id="IPR001387">
    <property type="entry name" value="Cro/C1-type_HTH"/>
</dbReference>
<dbReference type="Gene3D" id="1.10.260.40">
    <property type="entry name" value="lambda repressor-like DNA-binding domains"/>
    <property type="match status" value="1"/>
</dbReference>
<proteinExistence type="predicted"/>
<dbReference type="Gene3D" id="3.30.450.180">
    <property type="match status" value="1"/>
</dbReference>
<feature type="domain" description="HTH cro/C1-type" evidence="1">
    <location>
        <begin position="1"/>
        <end position="46"/>
    </location>
</feature>
<dbReference type="Pfam" id="PF17765">
    <property type="entry name" value="MLTR_LBD"/>
    <property type="match status" value="1"/>
</dbReference>
<dbReference type="PATRIC" id="fig|1391654.3.peg.569"/>
<gene>
    <name evidence="2" type="ORF">AKJ09_00562</name>
</gene>
<dbReference type="InterPro" id="IPR041413">
    <property type="entry name" value="MLTR_LBD"/>
</dbReference>
<sequence>MSQLSLSLEAGVSSRHLSFIENGRSAPSREMVLALAETLDIPLRDRNELLQAAGYASVYRETPLEAPSMDHVRESLRNLLRASEPNPTLVVDRRYDVRMANDAAKKLLACFCKDVEAASRQPNLVRLLVARDGMRDAITNRDEVMTYMVDRIRRELTNLRERNAADDAILHELEALEPRGRQRTVTAPSSFVLPVKLRKGDVRLELFTTITTLGTPLDITLQELRIETLYPANAESRATMERLLASN</sequence>
<dbReference type="PROSITE" id="PS50943">
    <property type="entry name" value="HTH_CROC1"/>
    <property type="match status" value="1"/>
</dbReference>
<dbReference type="CDD" id="cd00093">
    <property type="entry name" value="HTH_XRE"/>
    <property type="match status" value="1"/>
</dbReference>